<dbReference type="Proteomes" id="UP001589738">
    <property type="component" value="Unassembled WGS sequence"/>
</dbReference>
<comment type="similarity">
    <text evidence="1">Belongs to the DinB family.</text>
</comment>
<dbReference type="SUPFAM" id="SSF109854">
    <property type="entry name" value="DinB/YfiT-like putative metalloenzymes"/>
    <property type="match status" value="1"/>
</dbReference>
<keyword evidence="2" id="KW-0479">Metal-binding</keyword>
<evidence type="ECO:0000256" key="1">
    <source>
        <dbReference type="ARBA" id="ARBA00008635"/>
    </source>
</evidence>
<organism evidence="3 4">
    <name type="scientific">Robertmurraya beringensis</name>
    <dbReference type="NCBI Taxonomy" id="641660"/>
    <lineage>
        <taxon>Bacteria</taxon>
        <taxon>Bacillati</taxon>
        <taxon>Bacillota</taxon>
        <taxon>Bacilli</taxon>
        <taxon>Bacillales</taxon>
        <taxon>Bacillaceae</taxon>
        <taxon>Robertmurraya</taxon>
    </lineage>
</organism>
<evidence type="ECO:0000313" key="4">
    <source>
        <dbReference type="Proteomes" id="UP001589738"/>
    </source>
</evidence>
<keyword evidence="4" id="KW-1185">Reference proteome</keyword>
<name>A0ABV6KY68_9BACI</name>
<dbReference type="PANTHER" id="PTHR37302">
    <property type="entry name" value="SLR1116 PROTEIN"/>
    <property type="match status" value="1"/>
</dbReference>
<dbReference type="PANTHER" id="PTHR37302:SF3">
    <property type="entry name" value="DAMAGE-INDUCIBLE PROTEIN DINB"/>
    <property type="match status" value="1"/>
</dbReference>
<dbReference type="Gene3D" id="1.20.120.450">
    <property type="entry name" value="dinb family like domain"/>
    <property type="match status" value="1"/>
</dbReference>
<accession>A0ABV6KY68</accession>
<dbReference type="RefSeq" id="WP_160546081.1">
    <property type="nucleotide sequence ID" value="NZ_JBHLUU010000127.1"/>
</dbReference>
<dbReference type="InterPro" id="IPR034660">
    <property type="entry name" value="DinB/YfiT-like"/>
</dbReference>
<dbReference type="InterPro" id="IPR007837">
    <property type="entry name" value="DinB"/>
</dbReference>
<reference evidence="3 4" key="1">
    <citation type="submission" date="2024-09" db="EMBL/GenBank/DDBJ databases">
        <authorList>
            <person name="Sun Q."/>
            <person name="Mori K."/>
        </authorList>
    </citation>
    <scope>NUCLEOTIDE SEQUENCE [LARGE SCALE GENOMIC DNA]</scope>
    <source>
        <strain evidence="3 4">CGMCC 1.9126</strain>
    </source>
</reference>
<comment type="caution">
    <text evidence="3">The sequence shown here is derived from an EMBL/GenBank/DDBJ whole genome shotgun (WGS) entry which is preliminary data.</text>
</comment>
<proteinExistence type="inferred from homology"/>
<dbReference type="Pfam" id="PF05163">
    <property type="entry name" value="DinB"/>
    <property type="match status" value="1"/>
</dbReference>
<evidence type="ECO:0000256" key="2">
    <source>
        <dbReference type="ARBA" id="ARBA00022723"/>
    </source>
</evidence>
<dbReference type="EMBL" id="JBHLUU010000127">
    <property type="protein sequence ID" value="MFC0478184.1"/>
    <property type="molecule type" value="Genomic_DNA"/>
</dbReference>
<sequence length="152" mass="17579">MKSIQSMYDHLHWANERIINTLLSLSVPNKPAGKLFAHTLLAERVWITRLAGNSSAHLPIWSDLSIESCKELLHKNHHDYQLFLSKLTEQKGEQTVTYKNSTGTEFQDSIRDILVHVALHGQYHRGQINLLLRQHGEEPIASDYIIFKREKE</sequence>
<evidence type="ECO:0000313" key="3">
    <source>
        <dbReference type="EMBL" id="MFC0478184.1"/>
    </source>
</evidence>
<protein>
    <submittedName>
        <fullName evidence="3">DinB family protein</fullName>
    </submittedName>
</protein>
<gene>
    <name evidence="3" type="ORF">ACFFHF_23625</name>
</gene>